<gene>
    <name evidence="1" type="ORF">C6N14_03250</name>
</gene>
<reference evidence="1 2" key="1">
    <citation type="submission" date="2018-03" db="EMBL/GenBank/DDBJ databases">
        <title>Draft genome sequences of four Enterococcus mundtii strains isolated from beef slaughterhouses in Kenya.</title>
        <authorList>
            <person name="Wambui J."/>
            <person name="Stevens M."/>
            <person name="Njage P."/>
            <person name="Stephan R."/>
            <person name="Tasara T."/>
        </authorList>
    </citation>
    <scope>NUCLEOTIDE SEQUENCE [LARGE SCALE GENOMIC DNA]</scope>
    <source>
        <strain evidence="1 2">H18-EM</strain>
    </source>
</reference>
<protein>
    <submittedName>
        <fullName evidence="1">DNA helicase UvrA</fullName>
    </submittedName>
</protein>
<name>A0A2T5DES7_ENTMU</name>
<evidence type="ECO:0000313" key="1">
    <source>
        <dbReference type="EMBL" id="PTO36554.1"/>
    </source>
</evidence>
<comment type="caution">
    <text evidence="1">The sequence shown here is derived from an EMBL/GenBank/DDBJ whole genome shotgun (WGS) entry which is preliminary data.</text>
</comment>
<accession>A0A2T5DES7</accession>
<keyword evidence="1" id="KW-0378">Hydrolase</keyword>
<organism evidence="1 2">
    <name type="scientific">Enterococcus mundtii</name>
    <dbReference type="NCBI Taxonomy" id="53346"/>
    <lineage>
        <taxon>Bacteria</taxon>
        <taxon>Bacillati</taxon>
        <taxon>Bacillota</taxon>
        <taxon>Bacilli</taxon>
        <taxon>Lactobacillales</taxon>
        <taxon>Enterococcaceae</taxon>
        <taxon>Enterococcus</taxon>
    </lineage>
</organism>
<dbReference type="Proteomes" id="UP000244022">
    <property type="component" value="Unassembled WGS sequence"/>
</dbReference>
<keyword evidence="1" id="KW-0347">Helicase</keyword>
<dbReference type="GO" id="GO:0004386">
    <property type="term" value="F:helicase activity"/>
    <property type="evidence" value="ECO:0007669"/>
    <property type="project" value="UniProtKB-KW"/>
</dbReference>
<dbReference type="AlphaFoldDB" id="A0A2T5DES7"/>
<keyword evidence="1" id="KW-0067">ATP-binding</keyword>
<keyword evidence="1" id="KW-0547">Nucleotide-binding</keyword>
<proteinExistence type="predicted"/>
<dbReference type="RefSeq" id="WP_108145547.1">
    <property type="nucleotide sequence ID" value="NZ_PYGR01000008.1"/>
</dbReference>
<dbReference type="EMBL" id="PYGR01000008">
    <property type="protein sequence ID" value="PTO36554.1"/>
    <property type="molecule type" value="Genomic_DNA"/>
</dbReference>
<sequence length="72" mass="8563">MREKYDYWGVPFSVLYPIPNIRYKSVPHQIACDCGEKAYSIKSVYRYQCKTCGRKYSLVRGDYILIKNDLEE</sequence>
<evidence type="ECO:0000313" key="2">
    <source>
        <dbReference type="Proteomes" id="UP000244022"/>
    </source>
</evidence>